<dbReference type="InterPro" id="IPR006200">
    <property type="entry name" value="LexA"/>
</dbReference>
<feature type="domain" description="Peptidase S24/S26A/S26B/S26C" evidence="13">
    <location>
        <begin position="84"/>
        <end position="199"/>
    </location>
</feature>
<dbReference type="Pfam" id="PF00717">
    <property type="entry name" value="Peptidase_S24"/>
    <property type="match status" value="1"/>
</dbReference>
<evidence type="ECO:0000256" key="3">
    <source>
        <dbReference type="ARBA" id="ARBA00022705"/>
    </source>
</evidence>
<dbReference type="AlphaFoldDB" id="A0A1F7I4N3"/>
<keyword evidence="10" id="KW-0234">DNA repair</keyword>
<evidence type="ECO:0000259" key="13">
    <source>
        <dbReference type="Pfam" id="PF00717"/>
    </source>
</evidence>
<dbReference type="Gene3D" id="2.10.109.10">
    <property type="entry name" value="Umud Fragment, subunit A"/>
    <property type="match status" value="1"/>
</dbReference>
<dbReference type="CDD" id="cd06529">
    <property type="entry name" value="S24_LexA-like"/>
    <property type="match status" value="1"/>
</dbReference>
<dbReference type="Gene3D" id="1.10.10.10">
    <property type="entry name" value="Winged helix-like DNA-binding domain superfamily/Winged helix DNA-binding domain"/>
    <property type="match status" value="1"/>
</dbReference>
<keyword evidence="8" id="KW-0238">DNA-binding</keyword>
<dbReference type="InterPro" id="IPR039418">
    <property type="entry name" value="LexA-like"/>
</dbReference>
<dbReference type="GO" id="GO:0009432">
    <property type="term" value="P:SOS response"/>
    <property type="evidence" value="ECO:0007669"/>
    <property type="project" value="UniProtKB-KW"/>
</dbReference>
<gene>
    <name evidence="15" type="ORF">A3F03_01955</name>
</gene>
<evidence type="ECO:0000256" key="8">
    <source>
        <dbReference type="ARBA" id="ARBA00023125"/>
    </source>
</evidence>
<dbReference type="InterPro" id="IPR036286">
    <property type="entry name" value="LexA/Signal_pep-like_sf"/>
</dbReference>
<organism evidence="15 16">
    <name type="scientific">Candidatus Roizmanbacteria bacterium RIFCSPHIGHO2_12_FULL_41_11</name>
    <dbReference type="NCBI Taxonomy" id="1802052"/>
    <lineage>
        <taxon>Bacteria</taxon>
        <taxon>Candidatus Roizmaniibacteriota</taxon>
    </lineage>
</organism>
<dbReference type="NCBIfam" id="TIGR00498">
    <property type="entry name" value="lexA"/>
    <property type="match status" value="1"/>
</dbReference>
<accession>A0A1F7I4N3</accession>
<evidence type="ECO:0000256" key="11">
    <source>
        <dbReference type="ARBA" id="ARBA00023236"/>
    </source>
</evidence>
<reference evidence="15 16" key="1">
    <citation type="journal article" date="2016" name="Nat. Commun.">
        <title>Thousands of microbial genomes shed light on interconnected biogeochemical processes in an aquifer system.</title>
        <authorList>
            <person name="Anantharaman K."/>
            <person name="Brown C.T."/>
            <person name="Hug L.A."/>
            <person name="Sharon I."/>
            <person name="Castelle C.J."/>
            <person name="Probst A.J."/>
            <person name="Thomas B.C."/>
            <person name="Singh A."/>
            <person name="Wilkins M.J."/>
            <person name="Karaoz U."/>
            <person name="Brodie E.L."/>
            <person name="Williams K.H."/>
            <person name="Hubbard S.S."/>
            <person name="Banfield J.F."/>
        </authorList>
    </citation>
    <scope>NUCLEOTIDE SEQUENCE [LARGE SCALE GENOMIC DNA]</scope>
</reference>
<dbReference type="GO" id="GO:0045892">
    <property type="term" value="P:negative regulation of DNA-templated transcription"/>
    <property type="evidence" value="ECO:0007669"/>
    <property type="project" value="InterPro"/>
</dbReference>
<dbReference type="InterPro" id="IPR036388">
    <property type="entry name" value="WH-like_DNA-bd_sf"/>
</dbReference>
<keyword evidence="2" id="KW-0678">Repressor</keyword>
<dbReference type="PANTHER" id="PTHR33516">
    <property type="entry name" value="LEXA REPRESSOR"/>
    <property type="match status" value="1"/>
</dbReference>
<dbReference type="PRINTS" id="PR00726">
    <property type="entry name" value="LEXASERPTASE"/>
</dbReference>
<evidence type="ECO:0000256" key="10">
    <source>
        <dbReference type="ARBA" id="ARBA00023204"/>
    </source>
</evidence>
<keyword evidence="9" id="KW-0804">Transcription</keyword>
<evidence type="ECO:0000313" key="15">
    <source>
        <dbReference type="EMBL" id="OGK38313.1"/>
    </source>
</evidence>
<protein>
    <submittedName>
        <fullName evidence="15">Repressor LexA</fullName>
    </submittedName>
</protein>
<dbReference type="SUPFAM" id="SSF46785">
    <property type="entry name" value="Winged helix' DNA-binding domain"/>
    <property type="match status" value="1"/>
</dbReference>
<feature type="domain" description="LexA repressor DNA-binding" evidence="14">
    <location>
        <begin position="4"/>
        <end position="65"/>
    </location>
</feature>
<dbReference type="Pfam" id="PF01726">
    <property type="entry name" value="LexA_DNA_bind"/>
    <property type="match status" value="1"/>
</dbReference>
<evidence type="ECO:0000256" key="9">
    <source>
        <dbReference type="ARBA" id="ARBA00023163"/>
    </source>
</evidence>
<evidence type="ECO:0000256" key="5">
    <source>
        <dbReference type="ARBA" id="ARBA00022801"/>
    </source>
</evidence>
<evidence type="ECO:0000256" key="1">
    <source>
        <dbReference type="ARBA" id="ARBA00007484"/>
    </source>
</evidence>
<dbReference type="SUPFAM" id="SSF51306">
    <property type="entry name" value="LexA/Signal peptidase"/>
    <property type="match status" value="1"/>
</dbReference>
<dbReference type="GO" id="GO:0004252">
    <property type="term" value="F:serine-type endopeptidase activity"/>
    <property type="evidence" value="ECO:0007669"/>
    <property type="project" value="InterPro"/>
</dbReference>
<comment type="caution">
    <text evidence="15">The sequence shown here is derived from an EMBL/GenBank/DDBJ whole genome shotgun (WGS) entry which is preliminary data.</text>
</comment>
<dbReference type="InterPro" id="IPR006197">
    <property type="entry name" value="Peptidase_S24_LexA"/>
</dbReference>
<sequence length="212" mass="23592">MTNSITPRQKELLSIVYSYIKNEGYPPTFDEMRKKLKIVSNQSVIDLLNKLVEGKFLKRNENIARSIAILPLGYEALGKPPLAPFLGVTTAGFPIDPIEMTGEWQELPGGVARFADQVFLLKVHGDSMINAGINDGDVVLVKSEKEFSSGDIVLAEVSGESTIKRFVSEDKPPYLYLKPENPEYKIIYFTEEVVLKGKVLSVVKQGQMNKIA</sequence>
<dbReference type="PANTHER" id="PTHR33516:SF2">
    <property type="entry name" value="LEXA REPRESSOR-RELATED"/>
    <property type="match status" value="1"/>
</dbReference>
<dbReference type="InterPro" id="IPR036390">
    <property type="entry name" value="WH_DNA-bd_sf"/>
</dbReference>
<dbReference type="InterPro" id="IPR050077">
    <property type="entry name" value="LexA_repressor"/>
</dbReference>
<name>A0A1F7I4N3_9BACT</name>
<keyword evidence="4" id="KW-0227">DNA damage</keyword>
<proteinExistence type="inferred from homology"/>
<comment type="similarity">
    <text evidence="1 12">Belongs to the peptidase S24 family.</text>
</comment>
<evidence type="ECO:0000256" key="2">
    <source>
        <dbReference type="ARBA" id="ARBA00022491"/>
    </source>
</evidence>
<evidence type="ECO:0000256" key="6">
    <source>
        <dbReference type="ARBA" id="ARBA00022813"/>
    </source>
</evidence>
<keyword evidence="11" id="KW-0742">SOS response</keyword>
<dbReference type="Proteomes" id="UP000176803">
    <property type="component" value="Unassembled WGS sequence"/>
</dbReference>
<evidence type="ECO:0000259" key="14">
    <source>
        <dbReference type="Pfam" id="PF01726"/>
    </source>
</evidence>
<evidence type="ECO:0000256" key="4">
    <source>
        <dbReference type="ARBA" id="ARBA00022763"/>
    </source>
</evidence>
<keyword evidence="6 12" id="KW-0068">Autocatalytic cleavage</keyword>
<dbReference type="GO" id="GO:0003677">
    <property type="term" value="F:DNA binding"/>
    <property type="evidence" value="ECO:0007669"/>
    <property type="project" value="UniProtKB-KW"/>
</dbReference>
<dbReference type="InterPro" id="IPR015927">
    <property type="entry name" value="Peptidase_S24_S26A/B/C"/>
</dbReference>
<evidence type="ECO:0000256" key="7">
    <source>
        <dbReference type="ARBA" id="ARBA00023015"/>
    </source>
</evidence>
<evidence type="ECO:0000256" key="12">
    <source>
        <dbReference type="RuleBase" id="RU003991"/>
    </source>
</evidence>
<dbReference type="GO" id="GO:0006508">
    <property type="term" value="P:proteolysis"/>
    <property type="evidence" value="ECO:0007669"/>
    <property type="project" value="InterPro"/>
</dbReference>
<dbReference type="GO" id="GO:0006281">
    <property type="term" value="P:DNA repair"/>
    <property type="evidence" value="ECO:0007669"/>
    <property type="project" value="UniProtKB-KW"/>
</dbReference>
<keyword evidence="7" id="KW-0805">Transcription regulation</keyword>
<dbReference type="InterPro" id="IPR006199">
    <property type="entry name" value="LexA_DNA-bd_dom"/>
</dbReference>
<evidence type="ECO:0000313" key="16">
    <source>
        <dbReference type="Proteomes" id="UP000176803"/>
    </source>
</evidence>
<dbReference type="GO" id="GO:0006260">
    <property type="term" value="P:DNA replication"/>
    <property type="evidence" value="ECO:0007669"/>
    <property type="project" value="UniProtKB-KW"/>
</dbReference>
<keyword evidence="5 12" id="KW-0378">Hydrolase</keyword>
<dbReference type="EMBL" id="MGAC01000017">
    <property type="protein sequence ID" value="OGK38313.1"/>
    <property type="molecule type" value="Genomic_DNA"/>
</dbReference>
<keyword evidence="3" id="KW-0235">DNA replication</keyword>